<evidence type="ECO:0000313" key="2">
    <source>
        <dbReference type="EMBL" id="AIE84809.1"/>
    </source>
</evidence>
<dbReference type="OrthoDB" id="9797594at2"/>
<name>A0A068NT50_FIMGI</name>
<reference evidence="2 3" key="1">
    <citation type="journal article" date="2014" name="PLoS ONE">
        <title>The first complete genome sequence of the class fimbriimonadia in the phylum armatimonadetes.</title>
        <authorList>
            <person name="Hu Z.Y."/>
            <person name="Wang Y.Z."/>
            <person name="Im W.T."/>
            <person name="Wang S.Y."/>
            <person name="Zhao G.P."/>
            <person name="Zheng H.J."/>
            <person name="Quan Z.X."/>
        </authorList>
    </citation>
    <scope>NUCLEOTIDE SEQUENCE [LARGE SCALE GENOMIC DNA]</scope>
    <source>
        <strain evidence="2">Gsoil 348</strain>
    </source>
</reference>
<feature type="region of interest" description="Disordered" evidence="1">
    <location>
        <begin position="152"/>
        <end position="179"/>
    </location>
</feature>
<dbReference type="EMBL" id="CP007139">
    <property type="protein sequence ID" value="AIE84809.1"/>
    <property type="molecule type" value="Genomic_DNA"/>
</dbReference>
<dbReference type="Pfam" id="PF02620">
    <property type="entry name" value="YceD"/>
    <property type="match status" value="1"/>
</dbReference>
<dbReference type="eggNOG" id="COG1399">
    <property type="taxonomic scope" value="Bacteria"/>
</dbReference>
<evidence type="ECO:0008006" key="4">
    <source>
        <dbReference type="Google" id="ProtNLM"/>
    </source>
</evidence>
<dbReference type="KEGG" id="fgi:OP10G_1441"/>
<sequence>MKRDDLLDLNDVLQHPGRQLAVDISTELPEEADVDLIRPLEGYLEAVSTGNLLLITGKFSTKAVLECARCSGPLESEVEFEIDEQFPVEGIPSSLSPQDSARVVPDEPFELFEGNVLLVENLLRQGLLLAMPIQALCEFGWEGECPQAAALAAKRRDSSAGRPEFESLSNLLNREDDAT</sequence>
<dbReference type="HOGENOM" id="CLU_1501371_0_0_0"/>
<dbReference type="RefSeq" id="WP_025226577.1">
    <property type="nucleotide sequence ID" value="NZ_CP007139.1"/>
</dbReference>
<dbReference type="Proteomes" id="UP000027982">
    <property type="component" value="Chromosome"/>
</dbReference>
<feature type="compositionally biased region" description="Basic and acidic residues" evidence="1">
    <location>
        <begin position="154"/>
        <end position="165"/>
    </location>
</feature>
<dbReference type="STRING" id="661478.OP10G_1441"/>
<evidence type="ECO:0000256" key="1">
    <source>
        <dbReference type="SAM" id="MobiDB-lite"/>
    </source>
</evidence>
<evidence type="ECO:0000313" key="3">
    <source>
        <dbReference type="Proteomes" id="UP000027982"/>
    </source>
</evidence>
<keyword evidence="3" id="KW-1185">Reference proteome</keyword>
<dbReference type="AlphaFoldDB" id="A0A068NT50"/>
<proteinExistence type="predicted"/>
<gene>
    <name evidence="2" type="ORF">OP10G_1441</name>
</gene>
<dbReference type="InterPro" id="IPR003772">
    <property type="entry name" value="YceD"/>
</dbReference>
<organism evidence="2 3">
    <name type="scientific">Fimbriimonas ginsengisoli Gsoil 348</name>
    <dbReference type="NCBI Taxonomy" id="661478"/>
    <lineage>
        <taxon>Bacteria</taxon>
        <taxon>Bacillati</taxon>
        <taxon>Armatimonadota</taxon>
        <taxon>Fimbriimonadia</taxon>
        <taxon>Fimbriimonadales</taxon>
        <taxon>Fimbriimonadaceae</taxon>
        <taxon>Fimbriimonas</taxon>
    </lineage>
</organism>
<protein>
    <recommendedName>
        <fullName evidence="4">DUF177 domain-containing protein</fullName>
    </recommendedName>
</protein>
<accession>A0A068NT50</accession>